<dbReference type="PANTHER" id="PTHR46663">
    <property type="entry name" value="DIGUANYLATE CYCLASE DGCT-RELATED"/>
    <property type="match status" value="1"/>
</dbReference>
<proteinExistence type="predicted"/>
<dbReference type="PROSITE" id="PS50887">
    <property type="entry name" value="GGDEF"/>
    <property type="match status" value="1"/>
</dbReference>
<evidence type="ECO:0000313" key="4">
    <source>
        <dbReference type="Proteomes" id="UP000235777"/>
    </source>
</evidence>
<feature type="transmembrane region" description="Helical" evidence="1">
    <location>
        <begin position="129"/>
        <end position="146"/>
    </location>
</feature>
<dbReference type="STRING" id="863227.GCA_000373005_05452"/>
<keyword evidence="1" id="KW-0812">Transmembrane</keyword>
<dbReference type="OrthoDB" id="9813903at2"/>
<dbReference type="PANTHER" id="PTHR46663:SF2">
    <property type="entry name" value="GGDEF DOMAIN-CONTAINING PROTEIN"/>
    <property type="match status" value="1"/>
</dbReference>
<keyword evidence="1" id="KW-0472">Membrane</keyword>
<dbReference type="Gene3D" id="3.30.70.270">
    <property type="match status" value="1"/>
</dbReference>
<evidence type="ECO:0000259" key="2">
    <source>
        <dbReference type="PROSITE" id="PS50887"/>
    </source>
</evidence>
<dbReference type="FunFam" id="3.30.70.270:FF:000001">
    <property type="entry name" value="Diguanylate cyclase domain protein"/>
    <property type="match status" value="1"/>
</dbReference>
<dbReference type="AlphaFoldDB" id="A0A2N7X144"/>
<protein>
    <submittedName>
        <fullName evidence="3">GGDEF domain-containing protein</fullName>
    </submittedName>
</protein>
<dbReference type="Proteomes" id="UP000235777">
    <property type="component" value="Unassembled WGS sequence"/>
</dbReference>
<reference evidence="3 4" key="1">
    <citation type="submission" date="2018-01" db="EMBL/GenBank/DDBJ databases">
        <title>Whole genome analyses suggest that Burkholderia sensu lato contains two further novel genera in the rhizoxinica-symbiotica group Mycetohabitans gen. nov., and Trinickia gen. nov.: implications for the evolution of diazotrophy and nodulation in the Burkholderiaceae.</title>
        <authorList>
            <person name="Estrada-de los Santos P."/>
            <person name="Palmer M."/>
            <person name="Chavez-Ramirez B."/>
            <person name="Beukes C."/>
            <person name="Steenkamp E.T."/>
            <person name="Hirsch A.M."/>
            <person name="Manyaka P."/>
            <person name="Maluk M."/>
            <person name="Lafos M."/>
            <person name="Crook M."/>
            <person name="Gross E."/>
            <person name="Simon M.F."/>
            <person name="Bueno dos Reis Junior F."/>
            <person name="Poole P.S."/>
            <person name="Venter S.N."/>
            <person name="James E.K."/>
        </authorList>
    </citation>
    <scope>NUCLEOTIDE SEQUENCE [LARGE SCALE GENOMIC DNA]</scope>
    <source>
        <strain evidence="3 4">JPY 581</strain>
    </source>
</reference>
<dbReference type="CDD" id="cd01949">
    <property type="entry name" value="GGDEF"/>
    <property type="match status" value="1"/>
</dbReference>
<dbReference type="InterPro" id="IPR043128">
    <property type="entry name" value="Rev_trsase/Diguanyl_cyclase"/>
</dbReference>
<gene>
    <name evidence="3" type="ORF">C0Z20_19575</name>
</gene>
<feature type="transmembrane region" description="Helical" evidence="1">
    <location>
        <begin position="53"/>
        <end position="73"/>
    </location>
</feature>
<dbReference type="InterPro" id="IPR000160">
    <property type="entry name" value="GGDEF_dom"/>
</dbReference>
<dbReference type="EMBL" id="PNYC01000012">
    <property type="protein sequence ID" value="PMS35301.1"/>
    <property type="molecule type" value="Genomic_DNA"/>
</dbReference>
<name>A0A2N7X144_9BURK</name>
<dbReference type="NCBIfam" id="TIGR00254">
    <property type="entry name" value="GGDEF"/>
    <property type="match status" value="1"/>
</dbReference>
<keyword evidence="1" id="KW-1133">Transmembrane helix</keyword>
<feature type="domain" description="GGDEF" evidence="2">
    <location>
        <begin position="212"/>
        <end position="349"/>
    </location>
</feature>
<feature type="transmembrane region" description="Helical" evidence="1">
    <location>
        <begin position="26"/>
        <end position="46"/>
    </location>
</feature>
<sequence length="356" mass="38028">MGSWHPAWRGPEFLGAVQRHPEKEQALLRVSLGTVVLLAYLVAAWIERSGAVYATTEMVALYVAYGLATYLAIKVGPARSPLRLIVTTVSDQAVVMAILAVGGQAALPVLWASFWFLVGAGCRYGKRMLALSCAVALAGLAGLAFAQPWWSANVAVCVSLALSIAATSIYLSVLVHRLEQQAVTDPLTGLSNRVRLEHALNHALANRDTEIGDTALLLVDLDGFKEVNDTYGHAVGDALLQRFAIDLSRGVRRGDTLARLGGDEFVVLARQVHGKQGALKIADTIHTVLKNLQAIEGHRIAVSASIGVCMLANGARGGAHDARTLMRFADRAMYRAKANGRGQTAFAGSVERERTA</sequence>
<dbReference type="SUPFAM" id="SSF55073">
    <property type="entry name" value="Nucleotide cyclase"/>
    <property type="match status" value="1"/>
</dbReference>
<keyword evidence="4" id="KW-1185">Reference proteome</keyword>
<organism evidence="3 4">
    <name type="scientific">Trinickia symbiotica</name>
    <dbReference type="NCBI Taxonomy" id="863227"/>
    <lineage>
        <taxon>Bacteria</taxon>
        <taxon>Pseudomonadati</taxon>
        <taxon>Pseudomonadota</taxon>
        <taxon>Betaproteobacteria</taxon>
        <taxon>Burkholderiales</taxon>
        <taxon>Burkholderiaceae</taxon>
        <taxon>Trinickia</taxon>
    </lineage>
</organism>
<dbReference type="SMART" id="SM00267">
    <property type="entry name" value="GGDEF"/>
    <property type="match status" value="1"/>
</dbReference>
<feature type="transmembrane region" description="Helical" evidence="1">
    <location>
        <begin position="93"/>
        <end position="117"/>
    </location>
</feature>
<dbReference type="Pfam" id="PF00990">
    <property type="entry name" value="GGDEF"/>
    <property type="match status" value="1"/>
</dbReference>
<accession>A0A2N7X144</accession>
<dbReference type="InterPro" id="IPR029787">
    <property type="entry name" value="Nucleotide_cyclase"/>
</dbReference>
<feature type="transmembrane region" description="Helical" evidence="1">
    <location>
        <begin position="152"/>
        <end position="173"/>
    </location>
</feature>
<evidence type="ECO:0000313" key="3">
    <source>
        <dbReference type="EMBL" id="PMS35301.1"/>
    </source>
</evidence>
<evidence type="ECO:0000256" key="1">
    <source>
        <dbReference type="SAM" id="Phobius"/>
    </source>
</evidence>
<dbReference type="GO" id="GO:0003824">
    <property type="term" value="F:catalytic activity"/>
    <property type="evidence" value="ECO:0007669"/>
    <property type="project" value="UniProtKB-ARBA"/>
</dbReference>
<dbReference type="InterPro" id="IPR052163">
    <property type="entry name" value="DGC-Regulatory_Protein"/>
</dbReference>
<comment type="caution">
    <text evidence="3">The sequence shown here is derived from an EMBL/GenBank/DDBJ whole genome shotgun (WGS) entry which is preliminary data.</text>
</comment>